<dbReference type="PANTHER" id="PTHR12910:SF2">
    <property type="entry name" value="NADH DEHYDROGENASE [UBIQUINONE] 1 ALPHA SUBCOMPLEX SUBUNIT 12"/>
    <property type="match status" value="1"/>
</dbReference>
<keyword evidence="2" id="KW-0679">Respiratory chain</keyword>
<accession>A0AAV2QJN9</accession>
<dbReference type="InterPro" id="IPR007763">
    <property type="entry name" value="NDUFA12"/>
</dbReference>
<evidence type="ECO:0000313" key="4">
    <source>
        <dbReference type="Proteomes" id="UP001497623"/>
    </source>
</evidence>
<protein>
    <recommendedName>
        <fullName evidence="2">NADH dehydrogenase [ubiquinone] 1 alpha subcomplex subunit 12</fullName>
    </recommendedName>
</protein>
<dbReference type="EMBL" id="CAXKWB010007742">
    <property type="protein sequence ID" value="CAL4088208.1"/>
    <property type="molecule type" value="Genomic_DNA"/>
</dbReference>
<comment type="function">
    <text evidence="2">Accessory subunit of the mitochondrial membrane respiratory chain NADH dehydrogenase (Complex I), that is believed not to be involved in catalysis. Complex I functions in the transfer of electrons from NADH to the respiratory chain. The immediate electron acceptor for the enzyme is believed to be ubiquinone.</text>
</comment>
<dbReference type="GO" id="GO:0005743">
    <property type="term" value="C:mitochondrial inner membrane"/>
    <property type="evidence" value="ECO:0007669"/>
    <property type="project" value="UniProtKB-SubCell"/>
</dbReference>
<keyword evidence="2" id="KW-0999">Mitochondrion inner membrane</keyword>
<comment type="subunit">
    <text evidence="2">Complex I is composed of 45 different subunits.</text>
</comment>
<keyword evidence="4" id="KW-1185">Reference proteome</keyword>
<name>A0AAV2QJN9_MEGNR</name>
<keyword evidence="2" id="KW-0496">Mitochondrion</keyword>
<sequence length="156" mass="17659">IVVLISCGGRRRLNKIMASYVGLDKLGKALRIVKENGGIRSSLYRLYRLDDLKTGTVIGTDAHGNIYRQNNNYLYGRNRWVEYAPAVGMDYEGSMVPAEWYGWLHYKVDEPPTTKAPTDYSWQSGHEFNVSGTPKAFIPYSTTKPKIEAWVPPKAN</sequence>
<gene>
    <name evidence="3" type="ORF">MNOR_LOCUS13492</name>
</gene>
<reference evidence="3 4" key="1">
    <citation type="submission" date="2024-05" db="EMBL/GenBank/DDBJ databases">
        <authorList>
            <person name="Wallberg A."/>
        </authorList>
    </citation>
    <scope>NUCLEOTIDE SEQUENCE [LARGE SCALE GENOMIC DNA]</scope>
</reference>
<proteinExistence type="inferred from homology"/>
<dbReference type="Proteomes" id="UP001497623">
    <property type="component" value="Unassembled WGS sequence"/>
</dbReference>
<comment type="subcellular location">
    <subcellularLocation>
        <location evidence="2">Mitochondrion inner membrane</location>
        <topology evidence="2">Peripheral membrane protein</topology>
        <orientation evidence="2">Matrix side</orientation>
    </subcellularLocation>
</comment>
<dbReference type="GO" id="GO:0045271">
    <property type="term" value="C:respiratory chain complex I"/>
    <property type="evidence" value="ECO:0007669"/>
    <property type="project" value="InterPro"/>
</dbReference>
<evidence type="ECO:0000256" key="1">
    <source>
        <dbReference type="ARBA" id="ARBA00007355"/>
    </source>
</evidence>
<dbReference type="AlphaFoldDB" id="A0AAV2QJN9"/>
<evidence type="ECO:0000256" key="2">
    <source>
        <dbReference type="RuleBase" id="RU363103"/>
    </source>
</evidence>
<keyword evidence="2" id="KW-0249">Electron transport</keyword>
<keyword evidence="2" id="KW-0813">Transport</keyword>
<dbReference type="GO" id="GO:0006979">
    <property type="term" value="P:response to oxidative stress"/>
    <property type="evidence" value="ECO:0007669"/>
    <property type="project" value="TreeGrafter"/>
</dbReference>
<keyword evidence="2" id="KW-0472">Membrane</keyword>
<evidence type="ECO:0000313" key="3">
    <source>
        <dbReference type="EMBL" id="CAL4088208.1"/>
    </source>
</evidence>
<organism evidence="3 4">
    <name type="scientific">Meganyctiphanes norvegica</name>
    <name type="common">Northern krill</name>
    <name type="synonym">Thysanopoda norvegica</name>
    <dbReference type="NCBI Taxonomy" id="48144"/>
    <lineage>
        <taxon>Eukaryota</taxon>
        <taxon>Metazoa</taxon>
        <taxon>Ecdysozoa</taxon>
        <taxon>Arthropoda</taxon>
        <taxon>Crustacea</taxon>
        <taxon>Multicrustacea</taxon>
        <taxon>Malacostraca</taxon>
        <taxon>Eumalacostraca</taxon>
        <taxon>Eucarida</taxon>
        <taxon>Euphausiacea</taxon>
        <taxon>Euphausiidae</taxon>
        <taxon>Meganyctiphanes</taxon>
    </lineage>
</organism>
<dbReference type="Pfam" id="PF05071">
    <property type="entry name" value="NDUFA12"/>
    <property type="match status" value="1"/>
</dbReference>
<comment type="caution">
    <text evidence="3">The sequence shown here is derived from an EMBL/GenBank/DDBJ whole genome shotgun (WGS) entry which is preliminary data.</text>
</comment>
<dbReference type="PANTHER" id="PTHR12910">
    <property type="entry name" value="NADH-UBIQUINONE OXIDOREDUCTASE SUBUNIT B17.2"/>
    <property type="match status" value="1"/>
</dbReference>
<comment type="similarity">
    <text evidence="1 2">Belongs to the complex I NDUFA12 subunit family.</text>
</comment>
<feature type="non-terminal residue" evidence="3">
    <location>
        <position position="1"/>
    </location>
</feature>